<accession>A0A1D8TW46</accession>
<dbReference type="Gene3D" id="3.40.50.1000">
    <property type="entry name" value="HAD superfamily/HAD-like"/>
    <property type="match status" value="1"/>
</dbReference>
<dbReference type="InterPro" id="IPR036412">
    <property type="entry name" value="HAD-like_sf"/>
</dbReference>
<dbReference type="NCBIfam" id="TIGR01549">
    <property type="entry name" value="HAD-SF-IA-v1"/>
    <property type="match status" value="1"/>
</dbReference>
<dbReference type="Proteomes" id="UP000177870">
    <property type="component" value="Chromosome"/>
</dbReference>
<dbReference type="KEGG" id="mpro:BJP34_22770"/>
<organism evidence="1 2">
    <name type="scientific">Moorena producens PAL-8-15-08-1</name>
    <dbReference type="NCBI Taxonomy" id="1458985"/>
    <lineage>
        <taxon>Bacteria</taxon>
        <taxon>Bacillati</taxon>
        <taxon>Cyanobacteriota</taxon>
        <taxon>Cyanophyceae</taxon>
        <taxon>Coleofasciculales</taxon>
        <taxon>Coleofasciculaceae</taxon>
        <taxon>Moorena</taxon>
    </lineage>
</organism>
<dbReference type="STRING" id="1458985.BJP34_22770"/>
<evidence type="ECO:0000313" key="2">
    <source>
        <dbReference type="Proteomes" id="UP000177870"/>
    </source>
</evidence>
<sequence>MYLPLSVINKIIHSAGYDDSEKLFLSSTIGKTKFRGDIYGYVVEQLGCNPEDILHIGDNYQSDILNAKANCLLICLIKKYRYLSKSLGSKRKSFISLTKTIS</sequence>
<dbReference type="AlphaFoldDB" id="A0A1D8TW46"/>
<dbReference type="SUPFAM" id="SSF56784">
    <property type="entry name" value="HAD-like"/>
    <property type="match status" value="1"/>
</dbReference>
<dbReference type="EMBL" id="CP017599">
    <property type="protein sequence ID" value="AOX01881.1"/>
    <property type="molecule type" value="Genomic_DNA"/>
</dbReference>
<name>A0A1D8TW46_9CYAN</name>
<reference evidence="2" key="1">
    <citation type="submission" date="2016-10" db="EMBL/GenBank/DDBJ databases">
        <title>Comparative genomics uncovers the prolific and rare metabolic potential of the cyanobacterial genus Moorea.</title>
        <authorList>
            <person name="Leao T."/>
            <person name="Castelao G."/>
            <person name="Korobeynikov A."/>
            <person name="Monroe E.A."/>
            <person name="Podell S."/>
            <person name="Glukhov E."/>
            <person name="Allen E."/>
            <person name="Gerwick W.H."/>
            <person name="Gerwick L."/>
        </authorList>
    </citation>
    <scope>NUCLEOTIDE SEQUENCE [LARGE SCALE GENOMIC DNA]</scope>
    <source>
        <strain evidence="2">PAL-8-15-08-1</strain>
    </source>
</reference>
<evidence type="ECO:0000313" key="1">
    <source>
        <dbReference type="EMBL" id="AOX01881.1"/>
    </source>
</evidence>
<dbReference type="InterPro" id="IPR006439">
    <property type="entry name" value="HAD-SF_hydro_IA"/>
</dbReference>
<dbReference type="InterPro" id="IPR023214">
    <property type="entry name" value="HAD_sf"/>
</dbReference>
<protein>
    <recommendedName>
        <fullName evidence="3">HAD family hydrolase</fullName>
    </recommendedName>
</protein>
<gene>
    <name evidence="1" type="ORF">BJP34_22770</name>
</gene>
<proteinExistence type="predicted"/>
<evidence type="ECO:0008006" key="3">
    <source>
        <dbReference type="Google" id="ProtNLM"/>
    </source>
</evidence>